<dbReference type="Gene3D" id="3.60.10.10">
    <property type="entry name" value="Endonuclease/exonuclease/phosphatase"/>
    <property type="match status" value="1"/>
</dbReference>
<dbReference type="SUPFAM" id="SSF56219">
    <property type="entry name" value="DNase I-like"/>
    <property type="match status" value="1"/>
</dbReference>
<evidence type="ECO:0008006" key="4">
    <source>
        <dbReference type="Google" id="ProtNLM"/>
    </source>
</evidence>
<protein>
    <recommendedName>
        <fullName evidence="4">Endonuclease/exonuclease/phosphatase domain-containing protein</fullName>
    </recommendedName>
</protein>
<keyword evidence="3" id="KW-1185">Reference proteome</keyword>
<organism evidence="2 3">
    <name type="scientific">Dendrobium nobile</name>
    <name type="common">Orchid</name>
    <dbReference type="NCBI Taxonomy" id="94219"/>
    <lineage>
        <taxon>Eukaryota</taxon>
        <taxon>Viridiplantae</taxon>
        <taxon>Streptophyta</taxon>
        <taxon>Embryophyta</taxon>
        <taxon>Tracheophyta</taxon>
        <taxon>Spermatophyta</taxon>
        <taxon>Magnoliopsida</taxon>
        <taxon>Liliopsida</taxon>
        <taxon>Asparagales</taxon>
        <taxon>Orchidaceae</taxon>
        <taxon>Epidendroideae</taxon>
        <taxon>Malaxideae</taxon>
        <taxon>Dendrobiinae</taxon>
        <taxon>Dendrobium</taxon>
    </lineage>
</organism>
<dbReference type="AlphaFoldDB" id="A0A8T3B9F5"/>
<proteinExistence type="predicted"/>
<reference evidence="2" key="1">
    <citation type="journal article" date="2022" name="Front. Genet.">
        <title>Chromosome-Scale Assembly of the Dendrobium nobile Genome Provides Insights Into the Molecular Mechanism of the Biosynthesis of the Medicinal Active Ingredient of Dendrobium.</title>
        <authorList>
            <person name="Xu Q."/>
            <person name="Niu S.-C."/>
            <person name="Li K.-L."/>
            <person name="Zheng P.-J."/>
            <person name="Zhang X.-J."/>
            <person name="Jia Y."/>
            <person name="Liu Y."/>
            <person name="Niu Y.-X."/>
            <person name="Yu L.-H."/>
            <person name="Chen D.-F."/>
            <person name="Zhang G.-Q."/>
        </authorList>
    </citation>
    <scope>NUCLEOTIDE SEQUENCE</scope>
    <source>
        <tissue evidence="2">Leaf</tissue>
    </source>
</reference>
<name>A0A8T3B9F5_DENNO</name>
<gene>
    <name evidence="2" type="ORF">KFK09_013374</name>
</gene>
<dbReference type="EMBL" id="JAGYWB010000010">
    <property type="protein sequence ID" value="KAI0507252.1"/>
    <property type="molecule type" value="Genomic_DNA"/>
</dbReference>
<dbReference type="PANTHER" id="PTHR35218">
    <property type="entry name" value="RNASE H DOMAIN-CONTAINING PROTEIN"/>
    <property type="match status" value="1"/>
</dbReference>
<dbReference type="OrthoDB" id="685351at2759"/>
<dbReference type="InterPro" id="IPR036691">
    <property type="entry name" value="Endo/exonu/phosph_ase_sf"/>
</dbReference>
<evidence type="ECO:0000256" key="1">
    <source>
        <dbReference type="SAM" id="MobiDB-lite"/>
    </source>
</evidence>
<comment type="caution">
    <text evidence="2">The sequence shown here is derived from an EMBL/GenBank/DDBJ whole genome shotgun (WGS) entry which is preliminary data.</text>
</comment>
<sequence length="253" mass="28312">MVESRAGQGRAHAGSGSRSPGVLIVRHGGSGVARHGSSGVARHGGSGDARGRAARQQGRVYLDSRGSGAWLRRSYDNFAFSNPGRIWIKWNSLNVSFKPSFTSSQLIHGTVFRGNSEVYCVSMVYASNSSDERQRLWKDMSDIAVDISMPWVILGDFNCCRSPHEKDGGSALGNIKTSDFNSLIFNIVVHDLSYVGHYFTWYNQRAENPIHIKLDRMLVIRPRVPKFGFALMLLQRKDFSSKSRKKINTREMR</sequence>
<dbReference type="PANTHER" id="PTHR35218:SF7">
    <property type="entry name" value="ENDONUCLEASE_EXONUCLEASE_PHOSPHATASE"/>
    <property type="match status" value="1"/>
</dbReference>
<dbReference type="Proteomes" id="UP000829196">
    <property type="component" value="Unassembled WGS sequence"/>
</dbReference>
<feature type="region of interest" description="Disordered" evidence="1">
    <location>
        <begin position="1"/>
        <end position="58"/>
    </location>
</feature>
<evidence type="ECO:0000313" key="2">
    <source>
        <dbReference type="EMBL" id="KAI0507252.1"/>
    </source>
</evidence>
<accession>A0A8T3B9F5</accession>
<evidence type="ECO:0000313" key="3">
    <source>
        <dbReference type="Proteomes" id="UP000829196"/>
    </source>
</evidence>